<dbReference type="InterPro" id="IPR036388">
    <property type="entry name" value="WH-like_DNA-bd_sf"/>
</dbReference>
<evidence type="ECO:0008006" key="6">
    <source>
        <dbReference type="Google" id="ProtNLM"/>
    </source>
</evidence>
<dbReference type="InterPro" id="IPR013225">
    <property type="entry name" value="PaaX_C"/>
</dbReference>
<dbReference type="Gene3D" id="1.20.58.1460">
    <property type="match status" value="1"/>
</dbReference>
<reference evidence="4 5" key="1">
    <citation type="submission" date="2019-07" db="EMBL/GenBank/DDBJ databases">
        <title>Cryptosporangium phraense sp. nov., isolated from plant litter.</title>
        <authorList>
            <person name="Suriyachadkun C."/>
        </authorList>
    </citation>
    <scope>NUCLEOTIDE SEQUENCE [LARGE SCALE GENOMIC DNA]</scope>
    <source>
        <strain evidence="4 5">A-T 5661</strain>
    </source>
</reference>
<dbReference type="Pfam" id="PF07848">
    <property type="entry name" value="PaaX"/>
    <property type="match status" value="1"/>
</dbReference>
<dbReference type="InterPro" id="IPR012906">
    <property type="entry name" value="PaaX-like_N"/>
</dbReference>
<dbReference type="RefSeq" id="WP_142705429.1">
    <property type="nucleotide sequence ID" value="NZ_VIRS01000010.1"/>
</dbReference>
<feature type="domain" description="Transcriptional repressor PaaX-like central Cas2-like" evidence="3">
    <location>
        <begin position="91"/>
        <end position="155"/>
    </location>
</feature>
<dbReference type="GO" id="GO:0006351">
    <property type="term" value="P:DNA-templated transcription"/>
    <property type="evidence" value="ECO:0007669"/>
    <property type="project" value="TreeGrafter"/>
</dbReference>
<evidence type="ECO:0000259" key="1">
    <source>
        <dbReference type="Pfam" id="PF07848"/>
    </source>
</evidence>
<evidence type="ECO:0000259" key="3">
    <source>
        <dbReference type="Pfam" id="PF20803"/>
    </source>
</evidence>
<dbReference type="EMBL" id="VIRS01000010">
    <property type="protein sequence ID" value="TQS43945.1"/>
    <property type="molecule type" value="Genomic_DNA"/>
</dbReference>
<organism evidence="4 5">
    <name type="scientific">Cryptosporangium phraense</name>
    <dbReference type="NCBI Taxonomy" id="2593070"/>
    <lineage>
        <taxon>Bacteria</taxon>
        <taxon>Bacillati</taxon>
        <taxon>Actinomycetota</taxon>
        <taxon>Actinomycetes</taxon>
        <taxon>Cryptosporangiales</taxon>
        <taxon>Cryptosporangiaceae</taxon>
        <taxon>Cryptosporangium</taxon>
    </lineage>
</organism>
<dbReference type="OrthoDB" id="2270427at2"/>
<dbReference type="Gene3D" id="1.10.10.10">
    <property type="entry name" value="Winged helix-like DNA-binding domain superfamily/Winged helix DNA-binding domain"/>
    <property type="match status" value="1"/>
</dbReference>
<gene>
    <name evidence="4" type="ORF">FL583_15910</name>
</gene>
<proteinExistence type="predicted"/>
<sequence>MSEVITHSRSAGLVPFLFGLAGRPSLPGTALRRLLGDLGMSDDAARALLSRLTRAGELTGERHGRTVDYRLAGNLARGFERIRTSDGHRPPEWEGSFAAVLYQVPEEHRPFRDALRRAALLAGYGILQPGVLISMSELGTRLDGVLADRPAEARVWPARLELSVEDAAAAASIAWGLPALAADYRAYLEVLQSAPPSSSDPAEALRAYAGTLTPILVETLREPRLPPGLMPPDWPGPALRSAIGRYSAAAVPAFTTYVDALASG</sequence>
<dbReference type="Pfam" id="PF20803">
    <property type="entry name" value="PaaX_M"/>
    <property type="match status" value="1"/>
</dbReference>
<dbReference type="AlphaFoldDB" id="A0A545ATM1"/>
<dbReference type="Gene3D" id="3.30.70.2650">
    <property type="match status" value="1"/>
</dbReference>
<dbReference type="PANTHER" id="PTHR30319:SF1">
    <property type="entry name" value="TRANSCRIPTIONAL REPRESSOR PAAX"/>
    <property type="match status" value="1"/>
</dbReference>
<dbReference type="Pfam" id="PF08223">
    <property type="entry name" value="PaaX_C"/>
    <property type="match status" value="1"/>
</dbReference>
<name>A0A545ATM1_9ACTN</name>
<feature type="domain" description="Transcriptional repressor PaaX-like C-terminal" evidence="2">
    <location>
        <begin position="175"/>
        <end position="253"/>
    </location>
</feature>
<dbReference type="Proteomes" id="UP000317982">
    <property type="component" value="Unassembled WGS sequence"/>
</dbReference>
<dbReference type="PANTHER" id="PTHR30319">
    <property type="entry name" value="PHENYLACETIC ACID REGULATOR-RELATED TRANSCRIPTIONAL REPRESSOR"/>
    <property type="match status" value="1"/>
</dbReference>
<evidence type="ECO:0000259" key="2">
    <source>
        <dbReference type="Pfam" id="PF08223"/>
    </source>
</evidence>
<keyword evidence="5" id="KW-1185">Reference proteome</keyword>
<evidence type="ECO:0000313" key="5">
    <source>
        <dbReference type="Proteomes" id="UP000317982"/>
    </source>
</evidence>
<dbReference type="InParanoid" id="A0A545ATM1"/>
<accession>A0A545ATM1</accession>
<protein>
    <recommendedName>
        <fullName evidence="6">PaaX family transcriptional regulator</fullName>
    </recommendedName>
</protein>
<comment type="caution">
    <text evidence="4">The sequence shown here is derived from an EMBL/GenBank/DDBJ whole genome shotgun (WGS) entry which is preliminary data.</text>
</comment>
<dbReference type="InterPro" id="IPR048846">
    <property type="entry name" value="PaaX-like_central"/>
</dbReference>
<evidence type="ECO:0000313" key="4">
    <source>
        <dbReference type="EMBL" id="TQS43945.1"/>
    </source>
</evidence>
<feature type="domain" description="Transcriptional repressor PaaX-like N-terminal" evidence="1">
    <location>
        <begin position="29"/>
        <end position="73"/>
    </location>
</feature>